<dbReference type="GO" id="GO:0000400">
    <property type="term" value="F:four-way junction DNA binding"/>
    <property type="evidence" value="ECO:0007669"/>
    <property type="project" value="UniProtKB-UniRule"/>
</dbReference>
<comment type="function">
    <text evidence="6">The RuvA-RuvB-RuvC complex processes Holliday junction (HJ) DNA during genetic recombination and DNA repair, while the RuvA-RuvB complex plays an important role in the rescue of blocked DNA replication forks via replication fork reversal (RFR). RuvA specifically binds to HJ cruciform DNA, conferring on it an open structure. The RuvB hexamer acts as an ATP-dependent pump, pulling dsDNA into and through the RuvAB complex. HJ branch migration allows RuvC to scan DNA until it finds its consensus sequence, where it cleaves and resolves the cruciform DNA.</text>
</comment>
<dbReference type="GO" id="GO:0009378">
    <property type="term" value="F:four-way junction helicase activity"/>
    <property type="evidence" value="ECO:0007669"/>
    <property type="project" value="InterPro"/>
</dbReference>
<evidence type="ECO:0000256" key="6">
    <source>
        <dbReference type="HAMAP-Rule" id="MF_00031"/>
    </source>
</evidence>
<dbReference type="GO" id="GO:0009379">
    <property type="term" value="C:Holliday junction helicase complex"/>
    <property type="evidence" value="ECO:0007669"/>
    <property type="project" value="InterPro"/>
</dbReference>
<dbReference type="InterPro" id="IPR011114">
    <property type="entry name" value="RuvA_C"/>
</dbReference>
<dbReference type="InterPro" id="IPR012340">
    <property type="entry name" value="NA-bd_OB-fold"/>
</dbReference>
<dbReference type="InterPro" id="IPR000085">
    <property type="entry name" value="RuvA"/>
</dbReference>
<feature type="domain" description="Helix-hairpin-helix DNA-binding motif class 1" evidence="7">
    <location>
        <begin position="72"/>
        <end position="91"/>
    </location>
</feature>
<reference evidence="8 9" key="1">
    <citation type="journal article" date="2016" name="Nat. Commun.">
        <title>Thousands of microbial genomes shed light on interconnected biogeochemical processes in an aquifer system.</title>
        <authorList>
            <person name="Anantharaman K."/>
            <person name="Brown C.T."/>
            <person name="Hug L.A."/>
            <person name="Sharon I."/>
            <person name="Castelle C.J."/>
            <person name="Probst A.J."/>
            <person name="Thomas B.C."/>
            <person name="Singh A."/>
            <person name="Wilkins M.J."/>
            <person name="Karaoz U."/>
            <person name="Brodie E.L."/>
            <person name="Williams K.H."/>
            <person name="Hubbard S.S."/>
            <person name="Banfield J.F."/>
        </authorList>
    </citation>
    <scope>NUCLEOTIDE SEQUENCE [LARGE SCALE GENOMIC DNA]</scope>
</reference>
<evidence type="ECO:0000313" key="9">
    <source>
        <dbReference type="Proteomes" id="UP000176846"/>
    </source>
</evidence>
<name>A0A1F7UTM2_9BACT</name>
<comment type="subunit">
    <text evidence="6">Homotetramer. Forms an RuvA(8)-RuvB(12)-Holliday junction (HJ) complex. HJ DNA is sandwiched between 2 RuvA tetramers; dsDNA enters through RuvA and exits via RuvB. An RuvB hexamer assembles on each DNA strand where it exits the tetramer. Each RuvB hexamer is contacted by two RuvA subunits (via domain III) on 2 adjacent RuvB subunits; this complex drives branch migration. In the full resolvosome a probable DNA-RuvA(4)-RuvB(12)-RuvC(2) complex forms which resolves the HJ.</text>
</comment>
<dbReference type="InterPro" id="IPR010994">
    <property type="entry name" value="RuvA_2-like"/>
</dbReference>
<evidence type="ECO:0000256" key="4">
    <source>
        <dbReference type="ARBA" id="ARBA00023172"/>
    </source>
</evidence>
<dbReference type="GO" id="GO:0005737">
    <property type="term" value="C:cytoplasm"/>
    <property type="evidence" value="ECO:0007669"/>
    <property type="project" value="UniProtKB-SubCell"/>
</dbReference>
<evidence type="ECO:0000256" key="3">
    <source>
        <dbReference type="ARBA" id="ARBA00023125"/>
    </source>
</evidence>
<comment type="similarity">
    <text evidence="6">Belongs to the RuvA family.</text>
</comment>
<dbReference type="CDD" id="cd14332">
    <property type="entry name" value="UBA_RuvA_C"/>
    <property type="match status" value="1"/>
</dbReference>
<dbReference type="InterPro" id="IPR036267">
    <property type="entry name" value="RuvA_C_sf"/>
</dbReference>
<feature type="region of interest" description="Domain III" evidence="6">
    <location>
        <begin position="144"/>
        <end position="199"/>
    </location>
</feature>
<keyword evidence="1 6" id="KW-0963">Cytoplasm</keyword>
<dbReference type="SUPFAM" id="SSF47781">
    <property type="entry name" value="RuvA domain 2-like"/>
    <property type="match status" value="1"/>
</dbReference>
<keyword evidence="2 6" id="KW-0227">DNA damage</keyword>
<dbReference type="Pfam" id="PF01330">
    <property type="entry name" value="RuvA_N"/>
    <property type="match status" value="1"/>
</dbReference>
<keyword evidence="8" id="KW-0347">Helicase</keyword>
<dbReference type="GO" id="GO:0005524">
    <property type="term" value="F:ATP binding"/>
    <property type="evidence" value="ECO:0007669"/>
    <property type="project" value="InterPro"/>
</dbReference>
<dbReference type="InterPro" id="IPR003583">
    <property type="entry name" value="Hlx-hairpin-Hlx_DNA-bd_motif"/>
</dbReference>
<comment type="domain">
    <text evidence="6">Has three domains with a flexible linker between the domains II and III and assumes an 'L' shape. Domain III is highly mobile and contacts RuvB.</text>
</comment>
<keyword evidence="8" id="KW-0067">ATP-binding</keyword>
<accession>A0A1F7UTM2</accession>
<keyword evidence="5 6" id="KW-0234">DNA repair</keyword>
<comment type="caution">
    <text evidence="6">Lacks conserved residue(s) required for the propagation of feature annotation.</text>
</comment>
<gene>
    <name evidence="6" type="primary">ruvA</name>
    <name evidence="8" type="ORF">A2936_04475</name>
</gene>
<dbReference type="EMBL" id="MGEK01000026">
    <property type="protein sequence ID" value="OGL81615.1"/>
    <property type="molecule type" value="Genomic_DNA"/>
</dbReference>
<dbReference type="InterPro" id="IPR013849">
    <property type="entry name" value="DNA_helicase_Holl-junc_RuvA_I"/>
</dbReference>
<dbReference type="SUPFAM" id="SSF50249">
    <property type="entry name" value="Nucleic acid-binding proteins"/>
    <property type="match status" value="1"/>
</dbReference>
<keyword evidence="4 6" id="KW-0233">DNA recombination</keyword>
<keyword evidence="8" id="KW-0378">Hydrolase</keyword>
<dbReference type="Gene3D" id="1.10.8.10">
    <property type="entry name" value="DNA helicase RuvA subunit, C-terminal domain"/>
    <property type="match status" value="1"/>
</dbReference>
<evidence type="ECO:0000256" key="1">
    <source>
        <dbReference type="ARBA" id="ARBA00022490"/>
    </source>
</evidence>
<proteinExistence type="inferred from homology"/>
<keyword evidence="3 6" id="KW-0238">DNA-binding</keyword>
<feature type="domain" description="Helix-hairpin-helix DNA-binding motif class 1" evidence="7">
    <location>
        <begin position="107"/>
        <end position="126"/>
    </location>
</feature>
<dbReference type="SUPFAM" id="SSF46929">
    <property type="entry name" value="DNA helicase RuvA subunit, C-terminal domain"/>
    <property type="match status" value="1"/>
</dbReference>
<protein>
    <recommendedName>
        <fullName evidence="6">Holliday junction branch migration complex subunit RuvA</fullName>
    </recommendedName>
</protein>
<dbReference type="GO" id="GO:0006310">
    <property type="term" value="P:DNA recombination"/>
    <property type="evidence" value="ECO:0007669"/>
    <property type="project" value="UniProtKB-UniRule"/>
</dbReference>
<dbReference type="SMART" id="SM00278">
    <property type="entry name" value="HhH1"/>
    <property type="match status" value="2"/>
</dbReference>
<dbReference type="Proteomes" id="UP000176846">
    <property type="component" value="Unassembled WGS sequence"/>
</dbReference>
<evidence type="ECO:0000256" key="5">
    <source>
        <dbReference type="ARBA" id="ARBA00023204"/>
    </source>
</evidence>
<keyword evidence="8" id="KW-0547">Nucleotide-binding</keyword>
<dbReference type="AlphaFoldDB" id="A0A1F7UTM2"/>
<organism evidence="8 9">
    <name type="scientific">Candidatus Uhrbacteria bacterium RIFCSPLOWO2_01_FULL_47_25</name>
    <dbReference type="NCBI Taxonomy" id="1802402"/>
    <lineage>
        <taxon>Bacteria</taxon>
        <taxon>Candidatus Uhriibacteriota</taxon>
    </lineage>
</organism>
<comment type="subcellular location">
    <subcellularLocation>
        <location evidence="6">Cytoplasm</location>
    </subcellularLocation>
</comment>
<sequence>MIAYLEGIIQSKGEQYVIVVVNGVGYKIFVLPPLILTAEVGATAALHTHQYVREDSLELYGFERPEELRMFEVLIGVTGIGPKTALGILSITTPEQLRAAVISGNVGLLTKVSGIGKKTAERLLVELKDTFIAEQKKRIGEVAPTMYEGDVEVIEALERLGYSVSEARKALEGLPKELIDTEARLKAALRQLGGAGRKS</sequence>
<dbReference type="NCBIfam" id="TIGR00084">
    <property type="entry name" value="ruvA"/>
    <property type="match status" value="1"/>
</dbReference>
<evidence type="ECO:0000259" key="7">
    <source>
        <dbReference type="SMART" id="SM00278"/>
    </source>
</evidence>
<dbReference type="Gene3D" id="2.40.50.140">
    <property type="entry name" value="Nucleic acid-binding proteins"/>
    <property type="match status" value="1"/>
</dbReference>
<comment type="caution">
    <text evidence="8">The sequence shown here is derived from an EMBL/GenBank/DDBJ whole genome shotgun (WGS) entry which is preliminary data.</text>
</comment>
<dbReference type="GO" id="GO:0048476">
    <property type="term" value="C:Holliday junction resolvase complex"/>
    <property type="evidence" value="ECO:0007669"/>
    <property type="project" value="UniProtKB-UniRule"/>
</dbReference>
<evidence type="ECO:0000256" key="2">
    <source>
        <dbReference type="ARBA" id="ARBA00022763"/>
    </source>
</evidence>
<dbReference type="GO" id="GO:0006281">
    <property type="term" value="P:DNA repair"/>
    <property type="evidence" value="ECO:0007669"/>
    <property type="project" value="UniProtKB-UniRule"/>
</dbReference>
<dbReference type="Pfam" id="PF14520">
    <property type="entry name" value="HHH_5"/>
    <property type="match status" value="1"/>
</dbReference>
<dbReference type="HAMAP" id="MF_00031">
    <property type="entry name" value="DNA_HJ_migration_RuvA"/>
    <property type="match status" value="1"/>
</dbReference>
<dbReference type="Pfam" id="PF07499">
    <property type="entry name" value="RuvA_C"/>
    <property type="match status" value="1"/>
</dbReference>
<dbReference type="Gene3D" id="1.10.150.20">
    <property type="entry name" value="5' to 3' exonuclease, C-terminal subdomain"/>
    <property type="match status" value="1"/>
</dbReference>
<evidence type="ECO:0000313" key="8">
    <source>
        <dbReference type="EMBL" id="OGL81615.1"/>
    </source>
</evidence>